<keyword evidence="2" id="KW-0547">Nucleotide-binding</keyword>
<feature type="domain" description="Helitron helicase-like" evidence="1">
    <location>
        <begin position="3"/>
        <end position="50"/>
    </location>
</feature>
<sequence length="101" mass="11636">MISKSSFTGGFHYMHERTQDAMTYVRHFGQPDLFIAVTCNPKRSEIVNFFNQEWQKRGFPHAHILLRLEDKIKPGSIGKVICAELPDSTLDPALYEIIRTV</sequence>
<evidence type="ECO:0000259" key="1">
    <source>
        <dbReference type="Pfam" id="PF14214"/>
    </source>
</evidence>
<organism evidence="2 3">
    <name type="scientific">Trichonephila clavata</name>
    <name type="common">Joro spider</name>
    <name type="synonym">Nephila clavata</name>
    <dbReference type="NCBI Taxonomy" id="2740835"/>
    <lineage>
        <taxon>Eukaryota</taxon>
        <taxon>Metazoa</taxon>
        <taxon>Ecdysozoa</taxon>
        <taxon>Arthropoda</taxon>
        <taxon>Chelicerata</taxon>
        <taxon>Arachnida</taxon>
        <taxon>Araneae</taxon>
        <taxon>Araneomorphae</taxon>
        <taxon>Entelegynae</taxon>
        <taxon>Araneoidea</taxon>
        <taxon>Nephilidae</taxon>
        <taxon>Trichonephila</taxon>
    </lineage>
</organism>
<proteinExistence type="predicted"/>
<dbReference type="InterPro" id="IPR025476">
    <property type="entry name" value="Helitron_helicase-like"/>
</dbReference>
<keyword evidence="2" id="KW-0378">Hydrolase</keyword>
<keyword evidence="2" id="KW-0067">ATP-binding</keyword>
<dbReference type="Proteomes" id="UP000887116">
    <property type="component" value="Unassembled WGS sequence"/>
</dbReference>
<dbReference type="AlphaFoldDB" id="A0A8X6FL03"/>
<gene>
    <name evidence="2" type="primary">EVAR_67759_1</name>
    <name evidence="2" type="ORF">TNCT_406191</name>
</gene>
<evidence type="ECO:0000313" key="3">
    <source>
        <dbReference type="Proteomes" id="UP000887116"/>
    </source>
</evidence>
<dbReference type="GO" id="GO:0004386">
    <property type="term" value="F:helicase activity"/>
    <property type="evidence" value="ECO:0007669"/>
    <property type="project" value="UniProtKB-KW"/>
</dbReference>
<comment type="caution">
    <text evidence="2">The sequence shown here is derived from an EMBL/GenBank/DDBJ whole genome shotgun (WGS) entry which is preliminary data.</text>
</comment>
<protein>
    <submittedName>
        <fullName evidence="2">ATP-dependent DNA helicase</fullName>
    </submittedName>
</protein>
<dbReference type="OrthoDB" id="1728974at2759"/>
<evidence type="ECO:0000313" key="2">
    <source>
        <dbReference type="EMBL" id="GFQ81719.1"/>
    </source>
</evidence>
<keyword evidence="3" id="KW-1185">Reference proteome</keyword>
<name>A0A8X6FL03_TRICU</name>
<reference evidence="2" key="1">
    <citation type="submission" date="2020-07" db="EMBL/GenBank/DDBJ databases">
        <title>Multicomponent nature underlies the extraordinary mechanical properties of spider dragline silk.</title>
        <authorList>
            <person name="Kono N."/>
            <person name="Nakamura H."/>
            <person name="Mori M."/>
            <person name="Yoshida Y."/>
            <person name="Ohtoshi R."/>
            <person name="Malay A.D."/>
            <person name="Moran D.A.P."/>
            <person name="Tomita M."/>
            <person name="Numata K."/>
            <person name="Arakawa K."/>
        </authorList>
    </citation>
    <scope>NUCLEOTIDE SEQUENCE</scope>
</reference>
<keyword evidence="2" id="KW-0347">Helicase</keyword>
<dbReference type="EMBL" id="BMAO01012478">
    <property type="protein sequence ID" value="GFQ81719.1"/>
    <property type="molecule type" value="Genomic_DNA"/>
</dbReference>
<dbReference type="Pfam" id="PF14214">
    <property type="entry name" value="Helitron_like_N"/>
    <property type="match status" value="1"/>
</dbReference>
<accession>A0A8X6FL03</accession>